<protein>
    <submittedName>
        <fullName evidence="7">Branched-chain amino acid ABC transporter permease</fullName>
    </submittedName>
</protein>
<evidence type="ECO:0000256" key="2">
    <source>
        <dbReference type="ARBA" id="ARBA00022475"/>
    </source>
</evidence>
<evidence type="ECO:0000313" key="7">
    <source>
        <dbReference type="EMBL" id="GIJ67312.1"/>
    </source>
</evidence>
<feature type="transmembrane region" description="Helical" evidence="6">
    <location>
        <begin position="304"/>
        <end position="322"/>
    </location>
</feature>
<feature type="transmembrane region" description="Helical" evidence="6">
    <location>
        <begin position="205"/>
        <end position="225"/>
    </location>
</feature>
<dbReference type="GO" id="GO:0015658">
    <property type="term" value="F:branched-chain amino acid transmembrane transporter activity"/>
    <property type="evidence" value="ECO:0007669"/>
    <property type="project" value="InterPro"/>
</dbReference>
<feature type="transmembrane region" description="Helical" evidence="6">
    <location>
        <begin position="342"/>
        <end position="366"/>
    </location>
</feature>
<organism evidence="7 8">
    <name type="scientific">Virgisporangium ochraceum</name>
    <dbReference type="NCBI Taxonomy" id="65505"/>
    <lineage>
        <taxon>Bacteria</taxon>
        <taxon>Bacillati</taxon>
        <taxon>Actinomycetota</taxon>
        <taxon>Actinomycetes</taxon>
        <taxon>Micromonosporales</taxon>
        <taxon>Micromonosporaceae</taxon>
        <taxon>Virgisporangium</taxon>
    </lineage>
</organism>
<gene>
    <name evidence="7" type="primary">livM_1</name>
    <name evidence="7" type="ORF">Voc01_022290</name>
</gene>
<feature type="transmembrane region" description="Helical" evidence="6">
    <location>
        <begin position="125"/>
        <end position="149"/>
    </location>
</feature>
<evidence type="ECO:0000256" key="3">
    <source>
        <dbReference type="ARBA" id="ARBA00022692"/>
    </source>
</evidence>
<feature type="transmembrane region" description="Helical" evidence="6">
    <location>
        <begin position="255"/>
        <end position="275"/>
    </location>
</feature>
<dbReference type="RefSeq" id="WP_203927267.1">
    <property type="nucleotide sequence ID" value="NZ_BOPH01000024.1"/>
</dbReference>
<accession>A0A8J3ZQQ8</accession>
<dbReference type="AlphaFoldDB" id="A0A8J3ZQQ8"/>
<comment type="caution">
    <text evidence="7">The sequence shown here is derived from an EMBL/GenBank/DDBJ whole genome shotgun (WGS) entry which is preliminary data.</text>
</comment>
<evidence type="ECO:0000256" key="4">
    <source>
        <dbReference type="ARBA" id="ARBA00022989"/>
    </source>
</evidence>
<dbReference type="Proteomes" id="UP000635606">
    <property type="component" value="Unassembled WGS sequence"/>
</dbReference>
<feature type="transmembrane region" description="Helical" evidence="6">
    <location>
        <begin position="69"/>
        <end position="87"/>
    </location>
</feature>
<name>A0A8J3ZQQ8_9ACTN</name>
<dbReference type="PANTHER" id="PTHR30482">
    <property type="entry name" value="HIGH-AFFINITY BRANCHED-CHAIN AMINO ACID TRANSPORT SYSTEM PERMEASE"/>
    <property type="match status" value="1"/>
</dbReference>
<keyword evidence="5 6" id="KW-0472">Membrane</keyword>
<dbReference type="Pfam" id="PF02653">
    <property type="entry name" value="BPD_transp_2"/>
    <property type="match status" value="1"/>
</dbReference>
<evidence type="ECO:0000256" key="6">
    <source>
        <dbReference type="SAM" id="Phobius"/>
    </source>
</evidence>
<dbReference type="GO" id="GO:0005886">
    <property type="term" value="C:plasma membrane"/>
    <property type="evidence" value="ECO:0007669"/>
    <property type="project" value="UniProtKB-SubCell"/>
</dbReference>
<dbReference type="CDD" id="cd06581">
    <property type="entry name" value="TM_PBP1_LivM_like"/>
    <property type="match status" value="1"/>
</dbReference>
<feature type="transmembrane region" description="Helical" evidence="6">
    <location>
        <begin position="94"/>
        <end position="113"/>
    </location>
</feature>
<evidence type="ECO:0000256" key="1">
    <source>
        <dbReference type="ARBA" id="ARBA00004651"/>
    </source>
</evidence>
<dbReference type="InterPro" id="IPR001851">
    <property type="entry name" value="ABC_transp_permease"/>
</dbReference>
<sequence>MTTTEKAAPQSPVPVTPQRSPLQRFVTAGLAPALPGRGGSTLLRHLIWVAVGAVAVYFISYGIEPFRNYQLATVAAYLCVTVGLTMLTGMNGQLSLGHGAFMACGAYTVALMQNEFSDRNILGNWTLLVSLPLGVLVASIAGVVIGMCAARLRGPYLAGVTLAVALVVPAFTTRFASVFNADQGLSVYIAPAPAGLGPYFPPERWLAWIAIICAMVAVLLIANLVRSRFGRSFKAVRDDEVAARLCGIHVARTQVLAFVVSAACAGLGGGVLAVISSSVSPSVFGLTLSLNLLLAIVLGGLGSLFGAAWGALLLVVLPYATTELARSFEMSPGMANKLEGNLPLAIFGLTLIIVMLLAPGGIQGAFRKAGFAIRRRLHARRT</sequence>
<keyword evidence="4 6" id="KW-1133">Transmembrane helix</keyword>
<keyword evidence="8" id="KW-1185">Reference proteome</keyword>
<feature type="transmembrane region" description="Helical" evidence="6">
    <location>
        <begin position="156"/>
        <end position="176"/>
    </location>
</feature>
<dbReference type="PANTHER" id="PTHR30482:SF20">
    <property type="entry name" value="HIGH-AFFINITY BRANCHED-CHAIN AMINO ACID TRANSPORT SYSTEM PERMEASE PROTEIN LIVM"/>
    <property type="match status" value="1"/>
</dbReference>
<proteinExistence type="predicted"/>
<reference evidence="7" key="1">
    <citation type="submission" date="2021-01" db="EMBL/GenBank/DDBJ databases">
        <title>Whole genome shotgun sequence of Virgisporangium ochraceum NBRC 16418.</title>
        <authorList>
            <person name="Komaki H."/>
            <person name="Tamura T."/>
        </authorList>
    </citation>
    <scope>NUCLEOTIDE SEQUENCE</scope>
    <source>
        <strain evidence="7">NBRC 16418</strain>
    </source>
</reference>
<dbReference type="InterPro" id="IPR043428">
    <property type="entry name" value="LivM-like"/>
</dbReference>
<evidence type="ECO:0000313" key="8">
    <source>
        <dbReference type="Proteomes" id="UP000635606"/>
    </source>
</evidence>
<feature type="transmembrane region" description="Helical" evidence="6">
    <location>
        <begin position="46"/>
        <end position="63"/>
    </location>
</feature>
<comment type="subcellular location">
    <subcellularLocation>
        <location evidence="1">Cell membrane</location>
        <topology evidence="1">Multi-pass membrane protein</topology>
    </subcellularLocation>
</comment>
<keyword evidence="2" id="KW-1003">Cell membrane</keyword>
<evidence type="ECO:0000256" key="5">
    <source>
        <dbReference type="ARBA" id="ARBA00023136"/>
    </source>
</evidence>
<dbReference type="EMBL" id="BOPH01000024">
    <property type="protein sequence ID" value="GIJ67312.1"/>
    <property type="molecule type" value="Genomic_DNA"/>
</dbReference>
<keyword evidence="3 6" id="KW-0812">Transmembrane</keyword>